<dbReference type="STRING" id="52586.A0A0B1P2D6"/>
<accession>A0A0B1P2D6</accession>
<dbReference type="PANTHER" id="PTHR15396:SF1">
    <property type="entry name" value="RIBONUCLEASE P PROTEIN SUBUNIT P40"/>
    <property type="match status" value="1"/>
</dbReference>
<dbReference type="AlphaFoldDB" id="A0A0B1P2D6"/>
<dbReference type="GO" id="GO:0000171">
    <property type="term" value="F:ribonuclease MRP activity"/>
    <property type="evidence" value="ECO:0007669"/>
    <property type="project" value="TreeGrafter"/>
</dbReference>
<sequence>MPEELYPTIEKCILSRDYAFNYSRVILPLKALLEEDFFNEYIKKGNILMLSEGQIGAGNVYFLKEGKLRLHLDRKSYESAGLVGKPDGTMASQGIKKRWMVEIDFRQPSMLHGKKGFNRIIYAFEKVLVHPVTWLLCNLNLTTPTPDPLDKHFPVKKTATPIITRNKIVNKPSLQPPPETNLEFDYFAMETHEWLSLIMLDSPRVCTNDVIDPVLSRYCPPGETTESKLAKIVWRGFISPSSAHKLFKDILLATPREFWFTINISGFPLEFLRECKDCMILRVANTSMEFVLWETC</sequence>
<dbReference type="EMBL" id="JNVN01003247">
    <property type="protein sequence ID" value="KHJ31111.1"/>
    <property type="molecule type" value="Genomic_DNA"/>
</dbReference>
<gene>
    <name evidence="1" type="ORF">EV44_g2923</name>
</gene>
<comment type="caution">
    <text evidence="1">The sequence shown here is derived from an EMBL/GenBank/DDBJ whole genome shotgun (WGS) entry which is preliminary data.</text>
</comment>
<dbReference type="GO" id="GO:0000447">
    <property type="term" value="P:endonucleolytic cleavage in ITS1 to separate SSU-rRNA from 5.8S rRNA and LSU-rRNA from tricistronic rRNA transcript (SSU-rRNA, 5.8S rRNA, LSU-rRNA)"/>
    <property type="evidence" value="ECO:0007669"/>
    <property type="project" value="TreeGrafter"/>
</dbReference>
<dbReference type="GO" id="GO:0030681">
    <property type="term" value="C:multimeric ribonuclease P complex"/>
    <property type="evidence" value="ECO:0007669"/>
    <property type="project" value="TreeGrafter"/>
</dbReference>
<dbReference type="PANTHER" id="PTHR15396">
    <property type="entry name" value="RIBONUCLEASE P PROTEIN SUBUNIT P40"/>
    <property type="match status" value="1"/>
</dbReference>
<proteinExistence type="predicted"/>
<dbReference type="GO" id="GO:0001682">
    <property type="term" value="P:tRNA 5'-leader removal"/>
    <property type="evidence" value="ECO:0007669"/>
    <property type="project" value="InterPro"/>
</dbReference>
<keyword evidence="2" id="KW-1185">Reference proteome</keyword>
<name>A0A0B1P2D6_UNCNE</name>
<dbReference type="GO" id="GO:0004526">
    <property type="term" value="F:ribonuclease P activity"/>
    <property type="evidence" value="ECO:0007669"/>
    <property type="project" value="TreeGrafter"/>
</dbReference>
<protein>
    <submittedName>
        <fullName evidence="1">Putative ribonuclease p 40kda subunit</fullName>
    </submittedName>
</protein>
<dbReference type="Pfam" id="PF08584">
    <property type="entry name" value="Ribonuc_P_40"/>
    <property type="match status" value="1"/>
</dbReference>
<dbReference type="Proteomes" id="UP000030854">
    <property type="component" value="Unassembled WGS sequence"/>
</dbReference>
<dbReference type="OrthoDB" id="63112at2759"/>
<dbReference type="OMA" id="DVDPYLC"/>
<dbReference type="GO" id="GO:0000172">
    <property type="term" value="C:ribonuclease MRP complex"/>
    <property type="evidence" value="ECO:0007669"/>
    <property type="project" value="TreeGrafter"/>
</dbReference>
<dbReference type="InterPro" id="IPR013893">
    <property type="entry name" value="RNase_P_Rpp40"/>
</dbReference>
<reference evidence="1 2" key="1">
    <citation type="journal article" date="2014" name="BMC Genomics">
        <title>Adaptive genomic structural variation in the grape powdery mildew pathogen, Erysiphe necator.</title>
        <authorList>
            <person name="Jones L."/>
            <person name="Riaz S."/>
            <person name="Morales-Cruz A."/>
            <person name="Amrine K.C."/>
            <person name="McGuire B."/>
            <person name="Gubler W.D."/>
            <person name="Walker M.A."/>
            <person name="Cantu D."/>
        </authorList>
    </citation>
    <scope>NUCLEOTIDE SEQUENCE [LARGE SCALE GENOMIC DNA]</scope>
    <source>
        <strain evidence="2">c</strain>
    </source>
</reference>
<evidence type="ECO:0000313" key="1">
    <source>
        <dbReference type="EMBL" id="KHJ31111.1"/>
    </source>
</evidence>
<organism evidence="1 2">
    <name type="scientific">Uncinula necator</name>
    <name type="common">Grape powdery mildew</name>
    <dbReference type="NCBI Taxonomy" id="52586"/>
    <lineage>
        <taxon>Eukaryota</taxon>
        <taxon>Fungi</taxon>
        <taxon>Dikarya</taxon>
        <taxon>Ascomycota</taxon>
        <taxon>Pezizomycotina</taxon>
        <taxon>Leotiomycetes</taxon>
        <taxon>Erysiphales</taxon>
        <taxon>Erysiphaceae</taxon>
        <taxon>Erysiphe</taxon>
    </lineage>
</organism>
<evidence type="ECO:0000313" key="2">
    <source>
        <dbReference type="Proteomes" id="UP000030854"/>
    </source>
</evidence>
<dbReference type="HOGENOM" id="CLU_048755_0_0_1"/>